<organism evidence="2 3">
    <name type="scientific">Desulfosporosinus nitroreducens</name>
    <dbReference type="NCBI Taxonomy" id="2018668"/>
    <lineage>
        <taxon>Bacteria</taxon>
        <taxon>Bacillati</taxon>
        <taxon>Bacillota</taxon>
        <taxon>Clostridia</taxon>
        <taxon>Eubacteriales</taxon>
        <taxon>Desulfitobacteriaceae</taxon>
        <taxon>Desulfosporosinus</taxon>
    </lineage>
</organism>
<protein>
    <recommendedName>
        <fullName evidence="4">FeoB-associated Cys-rich membrane protein</fullName>
    </recommendedName>
</protein>
<keyword evidence="3" id="KW-1185">Reference proteome</keyword>
<reference evidence="2" key="1">
    <citation type="submission" date="2022-05" db="EMBL/GenBank/DDBJ databases">
        <title>Expanded diversity of anoxic marine methylotrophy in a Black Sea sulfate reducing microorganism.</title>
        <authorList>
            <person name="Fischer P.Q."/>
            <person name="Stams A.J.M."/>
            <person name="Villanueva L."/>
            <person name="Sousa D.Z."/>
        </authorList>
    </citation>
    <scope>NUCLEOTIDE SEQUENCE</scope>
    <source>
        <strain evidence="2">P130</strain>
    </source>
</reference>
<name>A0ABT8QK91_9FIRM</name>
<evidence type="ECO:0000313" key="2">
    <source>
        <dbReference type="EMBL" id="MDO0821696.1"/>
    </source>
</evidence>
<comment type="caution">
    <text evidence="2">The sequence shown here is derived from an EMBL/GenBank/DDBJ whole genome shotgun (WGS) entry which is preliminary data.</text>
</comment>
<accession>A0ABT8QK91</accession>
<gene>
    <name evidence="2" type="ORF">M8H41_02315</name>
</gene>
<evidence type="ECO:0008006" key="4">
    <source>
        <dbReference type="Google" id="ProtNLM"/>
    </source>
</evidence>
<sequence length="185" mass="20405">MFLVLPVWGCSGRNLQSLEFGQLSTKSQTNVYSPKGSLAIPLVSRNVGALFNNPGVASYEPFSVFFDGDGNTAQWIIMGLILLLSMFILRFWCRCFYPIGAFLDFLALCKRKSKKLLRNKSVPEDSGERTAFLIKISGCEGNCTGCKKEVAKASPLSSSDKLVACVIYAIYMLIFGALLQNTELF</sequence>
<dbReference type="Proteomes" id="UP001176021">
    <property type="component" value="Unassembled WGS sequence"/>
</dbReference>
<keyword evidence="1" id="KW-0812">Transmembrane</keyword>
<keyword evidence="1" id="KW-0472">Membrane</keyword>
<feature type="transmembrane region" description="Helical" evidence="1">
    <location>
        <begin position="75"/>
        <end position="108"/>
    </location>
</feature>
<dbReference type="EMBL" id="JAMJEV010000002">
    <property type="protein sequence ID" value="MDO0821696.1"/>
    <property type="molecule type" value="Genomic_DNA"/>
</dbReference>
<feature type="transmembrane region" description="Helical" evidence="1">
    <location>
        <begin position="162"/>
        <end position="179"/>
    </location>
</feature>
<evidence type="ECO:0000313" key="3">
    <source>
        <dbReference type="Proteomes" id="UP001176021"/>
    </source>
</evidence>
<proteinExistence type="predicted"/>
<evidence type="ECO:0000256" key="1">
    <source>
        <dbReference type="SAM" id="Phobius"/>
    </source>
</evidence>
<dbReference type="RefSeq" id="WP_301998165.1">
    <property type="nucleotide sequence ID" value="NZ_JAMJEV010000002.1"/>
</dbReference>
<keyword evidence="1" id="KW-1133">Transmembrane helix</keyword>